<dbReference type="Proteomes" id="UP000033870">
    <property type="component" value="Unassembled WGS sequence"/>
</dbReference>
<evidence type="ECO:0000313" key="2">
    <source>
        <dbReference type="Proteomes" id="UP000033870"/>
    </source>
</evidence>
<proteinExistence type="predicted"/>
<reference evidence="1 2" key="1">
    <citation type="journal article" date="2015" name="Nature">
        <title>rRNA introns, odd ribosomes, and small enigmatic genomes across a large radiation of phyla.</title>
        <authorList>
            <person name="Brown C.T."/>
            <person name="Hug L.A."/>
            <person name="Thomas B.C."/>
            <person name="Sharon I."/>
            <person name="Castelle C.J."/>
            <person name="Singh A."/>
            <person name="Wilkins M.J."/>
            <person name="Williams K.H."/>
            <person name="Banfield J.F."/>
        </authorList>
    </citation>
    <scope>NUCLEOTIDE SEQUENCE [LARGE SCALE GENOMIC DNA]</scope>
</reference>
<comment type="caution">
    <text evidence="1">The sequence shown here is derived from an EMBL/GenBank/DDBJ whole genome shotgun (WGS) entry which is preliminary data.</text>
</comment>
<accession>A0A0G2B8P3</accession>
<dbReference type="AlphaFoldDB" id="A0A0G2B8P3"/>
<name>A0A0G2B8P3_9BACT</name>
<organism evidence="1 2">
    <name type="scientific">Candidatus Magasanikbacteria bacterium GW2011_GWA2_56_11</name>
    <dbReference type="NCBI Taxonomy" id="1619044"/>
    <lineage>
        <taxon>Bacteria</taxon>
        <taxon>Candidatus Magasanikiibacteriota</taxon>
    </lineage>
</organism>
<dbReference type="EMBL" id="LCRX01000013">
    <property type="protein sequence ID" value="KKW41824.1"/>
    <property type="molecule type" value="Genomic_DNA"/>
</dbReference>
<sequence length="383" mass="43842">MSKSEVRLSAAYRVMIKIICNVEGRSILSTIDPELAEIFSKDFDSNEELAQEVCVFLARDKGKFFNKDFRHIVDLTRIYIDETRDDLEPEFAEKLSPLVVEVKNKFKAAADKYKIPFTHEDIDRVFEETSVHLDDGVLVALDEGVQADYNAKEGLVRISADAPPEKWGAYLAHEFVHALAGRSVVLTTRRAVPWLTLDSILKEEFMHVRGGLKFVGPSASDELNHGPRSKNIRFRWLDEAMTESFARFIRQDYGFSDVYLHERYLLLLLSKSLGNSGKGLFYFENAYFEHYNPHGRPEDRLKYWKILNSKLTEKFGPRFLVNLDKFVQLKATRDNPEAGILSAIEKLETDPEGIAEYLRTEIKNSRTQSAKMSEKLDEVGATA</sequence>
<protein>
    <submittedName>
        <fullName evidence="1">Uncharacterized protein</fullName>
    </submittedName>
</protein>
<evidence type="ECO:0000313" key="1">
    <source>
        <dbReference type="EMBL" id="KKW41824.1"/>
    </source>
</evidence>
<gene>
    <name evidence="1" type="ORF">UY92_C0013G0023</name>
</gene>